<dbReference type="PANTHER" id="PTHR48100:SF1">
    <property type="entry name" value="HISTIDINE PHOSPHATASE FAMILY PROTEIN-RELATED"/>
    <property type="match status" value="1"/>
</dbReference>
<evidence type="ECO:0008006" key="3">
    <source>
        <dbReference type="Google" id="ProtNLM"/>
    </source>
</evidence>
<evidence type="ECO:0000313" key="2">
    <source>
        <dbReference type="Proteomes" id="UP000782705"/>
    </source>
</evidence>
<dbReference type="InterPro" id="IPR029033">
    <property type="entry name" value="His_PPase_superfam"/>
</dbReference>
<dbReference type="SUPFAM" id="SSF53254">
    <property type="entry name" value="Phosphoglycerate mutase-like"/>
    <property type="match status" value="1"/>
</dbReference>
<dbReference type="CDD" id="cd07067">
    <property type="entry name" value="HP_PGM_like"/>
    <property type="match status" value="1"/>
</dbReference>
<reference evidence="1 2" key="1">
    <citation type="submission" date="2016-06" db="EMBL/GenBank/DDBJ databases">
        <title>Four novel species of enterococci isolated from chicken manure.</title>
        <authorList>
            <person name="Van Tyne D."/>
        </authorList>
    </citation>
    <scope>NUCLEOTIDE SEQUENCE [LARGE SCALE GENOMIC DNA]</scope>
    <source>
        <strain evidence="1 2">CU12B</strain>
    </source>
</reference>
<dbReference type="Gene3D" id="3.40.50.1240">
    <property type="entry name" value="Phosphoglycerate mutase-like"/>
    <property type="match status" value="1"/>
</dbReference>
<dbReference type="Proteomes" id="UP000782705">
    <property type="component" value="Unassembled WGS sequence"/>
</dbReference>
<dbReference type="InterPro" id="IPR050275">
    <property type="entry name" value="PGM_Phosphatase"/>
</dbReference>
<dbReference type="EMBL" id="MAEL01000003">
    <property type="protein sequence ID" value="KAF1306089.1"/>
    <property type="molecule type" value="Genomic_DNA"/>
</dbReference>
<name>A0ABQ6Z2R8_9ENTE</name>
<proteinExistence type="predicted"/>
<dbReference type="PANTHER" id="PTHR48100">
    <property type="entry name" value="BROAD-SPECIFICITY PHOSPHATASE YOR283W-RELATED"/>
    <property type="match status" value="1"/>
</dbReference>
<comment type="caution">
    <text evidence="1">The sequence shown here is derived from an EMBL/GenBank/DDBJ whole genome shotgun (WGS) entry which is preliminary data.</text>
</comment>
<evidence type="ECO:0000313" key="1">
    <source>
        <dbReference type="EMBL" id="KAF1306089.1"/>
    </source>
</evidence>
<gene>
    <name evidence="1" type="ORF">BAU17_03085</name>
</gene>
<keyword evidence="2" id="KW-1185">Reference proteome</keyword>
<dbReference type="RefSeq" id="WP_161900865.1">
    <property type="nucleotide sequence ID" value="NZ_MAEL01000003.1"/>
</dbReference>
<protein>
    <recommendedName>
        <fullName evidence="3">Phosphoglycerate mutase</fullName>
    </recommendedName>
</protein>
<dbReference type="Pfam" id="PF00300">
    <property type="entry name" value="His_Phos_1"/>
    <property type="match status" value="1"/>
</dbReference>
<dbReference type="SMART" id="SM00855">
    <property type="entry name" value="PGAM"/>
    <property type="match status" value="1"/>
</dbReference>
<accession>A0ABQ6Z2R8</accession>
<organism evidence="1 2">
    <name type="scientific">Candidatus Enterococcus willemsii</name>
    <dbReference type="NCBI Taxonomy" id="1857215"/>
    <lineage>
        <taxon>Bacteria</taxon>
        <taxon>Bacillati</taxon>
        <taxon>Bacillota</taxon>
        <taxon>Bacilli</taxon>
        <taxon>Lactobacillales</taxon>
        <taxon>Enterococcaceae</taxon>
        <taxon>Enterococcus</taxon>
    </lineage>
</organism>
<dbReference type="InterPro" id="IPR013078">
    <property type="entry name" value="His_Pase_superF_clade-1"/>
</dbReference>
<sequence length="206" mass="23905">MKRIITIQHTESEHHLNGMVGSWTDWELSKRGRHEAQQITTNLTNEFDLNDFMIYSSDLTRAVQTAQPLATKLGKEIMLEKRLRERNLGECCGQSVAWLNQHKLKDEETIDDRLFPSAESRRESFMRLQSFFDELIENPKDVVLVAHGDILTQFYALFLNQKMEILTTLRFQGLAGGVSIFAIDDTVRIIEKLNDSRYKQIKTDDL</sequence>